<name>E7GMN7_CLOS6</name>
<accession>E7GMN7</accession>
<dbReference type="InterPro" id="IPR007167">
    <property type="entry name" value="Fe-transptr_FeoA-like"/>
</dbReference>
<keyword evidence="4" id="KW-1185">Reference proteome</keyword>
<protein>
    <submittedName>
        <fullName evidence="3">FeoA family protein</fullName>
    </submittedName>
</protein>
<sequence>MGFVPGTRMRVVTVHNGNVIVNLRETRVAIGKEIADKIIVSSK</sequence>
<evidence type="ECO:0000259" key="2">
    <source>
        <dbReference type="Pfam" id="PF04023"/>
    </source>
</evidence>
<dbReference type="HOGENOM" id="CLU_3232100_0_0_9"/>
<dbReference type="InterPro" id="IPR038157">
    <property type="entry name" value="FeoA_core_dom"/>
</dbReference>
<gene>
    <name evidence="3" type="ORF">HMPREF9474_02182</name>
</gene>
<dbReference type="EMBL" id="ADLQ01000049">
    <property type="protein sequence ID" value="EGA93979.1"/>
    <property type="molecule type" value="Genomic_DNA"/>
</dbReference>
<dbReference type="SUPFAM" id="SSF50037">
    <property type="entry name" value="C-terminal domain of transcriptional repressors"/>
    <property type="match status" value="1"/>
</dbReference>
<evidence type="ECO:0000313" key="3">
    <source>
        <dbReference type="EMBL" id="EGA93979.1"/>
    </source>
</evidence>
<feature type="domain" description="Ferrous iron transporter FeoA-like" evidence="2">
    <location>
        <begin position="1"/>
        <end position="41"/>
    </location>
</feature>
<reference evidence="3 4" key="1">
    <citation type="submission" date="2010-12" db="EMBL/GenBank/DDBJ databases">
        <title>The Genome Sequence of Clostridium symbiosum strain WAL-14163.</title>
        <authorList>
            <person name="Earl A."/>
            <person name="Ward D."/>
            <person name="Feldgarden M."/>
            <person name="Gevers D."/>
            <person name="Finegold S.M."/>
            <person name="Summanen P.H."/>
            <person name="Molitoris D.R."/>
            <person name="Vaisanen M.L."/>
            <person name="Daigneault M."/>
            <person name="Young S.K."/>
            <person name="Zeng Q."/>
            <person name="Gargeya S."/>
            <person name="Fitzgerald M."/>
            <person name="Haas B."/>
            <person name="Abouelleil A."/>
            <person name="Alvarado L."/>
            <person name="Arachchi H.M."/>
            <person name="Berlin A."/>
            <person name="Brown A."/>
            <person name="Chapman S.B."/>
            <person name="Chen Z."/>
            <person name="Dunbar C."/>
            <person name="Freedman E."/>
            <person name="Gearin G."/>
            <person name="Gellesch M."/>
            <person name="Goldberg J."/>
            <person name="Griggs A."/>
            <person name="Gujja S."/>
            <person name="Heilman E."/>
            <person name="Heiman D."/>
            <person name="Howarth C."/>
            <person name="Larson L."/>
            <person name="Lui A."/>
            <person name="MacDonald P.J.P."/>
            <person name="Mehta T."/>
            <person name="Montmayeur A."/>
            <person name="Murphy C."/>
            <person name="Neiman D."/>
            <person name="Pearson M."/>
            <person name="Priest M."/>
            <person name="Roberts A."/>
            <person name="Saif S."/>
            <person name="Shea T."/>
            <person name="Shenoy N."/>
            <person name="Sisk P."/>
            <person name="Stolte C."/>
            <person name="Sykes S."/>
            <person name="White J."/>
            <person name="Yandava C."/>
            <person name="Nusbaum C."/>
            <person name="Birren B."/>
        </authorList>
    </citation>
    <scope>NUCLEOTIDE SEQUENCE [LARGE SCALE GENOMIC DNA]</scope>
    <source>
        <strain evidence="3 4">WAL-14163</strain>
    </source>
</reference>
<dbReference type="AlphaFoldDB" id="E7GMN7"/>
<dbReference type="GO" id="GO:0046914">
    <property type="term" value="F:transition metal ion binding"/>
    <property type="evidence" value="ECO:0007669"/>
    <property type="project" value="InterPro"/>
</dbReference>
<evidence type="ECO:0000313" key="4">
    <source>
        <dbReference type="Proteomes" id="UP000002970"/>
    </source>
</evidence>
<dbReference type="Gene3D" id="2.30.30.90">
    <property type="match status" value="1"/>
</dbReference>
<proteinExistence type="predicted"/>
<organism evidence="3 4">
    <name type="scientific">Clostridium symbiosum (strain WAL-14163)</name>
    <dbReference type="NCBI Taxonomy" id="742740"/>
    <lineage>
        <taxon>Bacteria</taxon>
        <taxon>Bacillati</taxon>
        <taxon>Bacillota</taxon>
        <taxon>Clostridia</taxon>
        <taxon>Lachnospirales</taxon>
        <taxon>Lachnospiraceae</taxon>
        <taxon>Otoolea</taxon>
    </lineage>
</organism>
<evidence type="ECO:0000256" key="1">
    <source>
        <dbReference type="ARBA" id="ARBA00023004"/>
    </source>
</evidence>
<dbReference type="Pfam" id="PF04023">
    <property type="entry name" value="FeoA"/>
    <property type="match status" value="1"/>
</dbReference>
<dbReference type="Proteomes" id="UP000002970">
    <property type="component" value="Unassembled WGS sequence"/>
</dbReference>
<keyword evidence="1" id="KW-0408">Iron</keyword>
<dbReference type="InterPro" id="IPR008988">
    <property type="entry name" value="Transcriptional_repressor_C"/>
</dbReference>
<comment type="caution">
    <text evidence="3">The sequence shown here is derived from an EMBL/GenBank/DDBJ whole genome shotgun (WGS) entry which is preliminary data.</text>
</comment>